<evidence type="ECO:0000256" key="1">
    <source>
        <dbReference type="SAM" id="MobiDB-lite"/>
    </source>
</evidence>
<feature type="compositionally biased region" description="Acidic residues" evidence="1">
    <location>
        <begin position="264"/>
        <end position="275"/>
    </location>
</feature>
<sequence length="332" mass="37363">MSPIEHCIIPPPETSTPHDLSPCDTQSNLERQSSSQYSTSEHTPEHSKPSSSKGRRTLNRRNTEPASPRLNTSQTWRPSWSLDLIFTPRPLEVILAERAYLVSYLHRQSMHSRRLIGEYSAIDAEFAAPATIGKTRRRLRKRLGHLRSKLDQAAGQEKSIFVRLGEVYTELQSHAAWNEAALWRIPLQQQHQQGPTFADAQGERYFPGYATPFSPEEPFCNPQNTPLDPTLPVFVPGQPIYASSDSSSAIRFTSNLGSVSTLETVDETSEDESSSDQDVSGNEDRSDMYDYECEDDDVEIICHGRIPHEEGMKSPTGRRLSLPCPLSPWPEE</sequence>
<feature type="compositionally biased region" description="Polar residues" evidence="1">
    <location>
        <begin position="15"/>
        <end position="41"/>
    </location>
</feature>
<evidence type="ECO:0000313" key="3">
    <source>
        <dbReference type="Proteomes" id="UP001175261"/>
    </source>
</evidence>
<comment type="caution">
    <text evidence="2">The sequence shown here is derived from an EMBL/GenBank/DDBJ whole genome shotgun (WGS) entry which is preliminary data.</text>
</comment>
<dbReference type="Proteomes" id="UP001175261">
    <property type="component" value="Unassembled WGS sequence"/>
</dbReference>
<feature type="region of interest" description="Disordered" evidence="1">
    <location>
        <begin position="1"/>
        <end position="74"/>
    </location>
</feature>
<protein>
    <submittedName>
        <fullName evidence="2">Uncharacterized protein</fullName>
    </submittedName>
</protein>
<dbReference type="AlphaFoldDB" id="A0AA39L6N0"/>
<name>A0AA39L6N0_SARSR</name>
<feature type="region of interest" description="Disordered" evidence="1">
    <location>
        <begin position="308"/>
        <end position="332"/>
    </location>
</feature>
<accession>A0AA39L6N0</accession>
<evidence type="ECO:0000313" key="2">
    <source>
        <dbReference type="EMBL" id="KAK0386118.1"/>
    </source>
</evidence>
<proteinExistence type="predicted"/>
<dbReference type="EMBL" id="JAPDFR010000005">
    <property type="protein sequence ID" value="KAK0386118.1"/>
    <property type="molecule type" value="Genomic_DNA"/>
</dbReference>
<organism evidence="2 3">
    <name type="scientific">Sarocladium strictum</name>
    <name type="common">Black bundle disease fungus</name>
    <name type="synonym">Acremonium strictum</name>
    <dbReference type="NCBI Taxonomy" id="5046"/>
    <lineage>
        <taxon>Eukaryota</taxon>
        <taxon>Fungi</taxon>
        <taxon>Dikarya</taxon>
        <taxon>Ascomycota</taxon>
        <taxon>Pezizomycotina</taxon>
        <taxon>Sordariomycetes</taxon>
        <taxon>Hypocreomycetidae</taxon>
        <taxon>Hypocreales</taxon>
        <taxon>Sarocladiaceae</taxon>
        <taxon>Sarocladium</taxon>
    </lineage>
</organism>
<feature type="region of interest" description="Disordered" evidence="1">
    <location>
        <begin position="261"/>
        <end position="292"/>
    </location>
</feature>
<keyword evidence="3" id="KW-1185">Reference proteome</keyword>
<reference evidence="2" key="1">
    <citation type="submission" date="2022-10" db="EMBL/GenBank/DDBJ databases">
        <title>Determination and structural analysis of whole genome sequence of Sarocladium strictum F4-1.</title>
        <authorList>
            <person name="Hu L."/>
            <person name="Jiang Y."/>
        </authorList>
    </citation>
    <scope>NUCLEOTIDE SEQUENCE</scope>
    <source>
        <strain evidence="2">F4-1</strain>
    </source>
</reference>
<gene>
    <name evidence="2" type="ORF">NLU13_5955</name>
</gene>